<dbReference type="PROSITE" id="PS00211">
    <property type="entry name" value="ABC_TRANSPORTER_1"/>
    <property type="match status" value="1"/>
</dbReference>
<dbReference type="InterPro" id="IPR026082">
    <property type="entry name" value="ABCA"/>
</dbReference>
<accession>A0A090L4L7</accession>
<dbReference type="InterPro" id="IPR003593">
    <property type="entry name" value="AAA+_ATPase"/>
</dbReference>
<dbReference type="GO" id="GO:0005524">
    <property type="term" value="F:ATP binding"/>
    <property type="evidence" value="ECO:0007669"/>
    <property type="project" value="UniProtKB-KW"/>
</dbReference>
<dbReference type="CTD" id="36377076"/>
<evidence type="ECO:0000256" key="1">
    <source>
        <dbReference type="ARBA" id="ARBA00004141"/>
    </source>
</evidence>
<evidence type="ECO:0000256" key="2">
    <source>
        <dbReference type="ARBA" id="ARBA00022692"/>
    </source>
</evidence>
<evidence type="ECO:0000313" key="11">
    <source>
        <dbReference type="WBParaSite" id="SRAE_1000296400.1"/>
    </source>
</evidence>
<keyword evidence="10" id="KW-1185">Reference proteome</keyword>
<evidence type="ECO:0000256" key="6">
    <source>
        <dbReference type="ARBA" id="ARBA00023136"/>
    </source>
</evidence>
<dbReference type="Gene3D" id="3.40.50.300">
    <property type="entry name" value="P-loop containing nucleotide triphosphate hydrolases"/>
    <property type="match status" value="1"/>
</dbReference>
<feature type="transmembrane region" description="Helical" evidence="7">
    <location>
        <begin position="272"/>
        <end position="296"/>
    </location>
</feature>
<reference evidence="11" key="2">
    <citation type="submission" date="2020-12" db="UniProtKB">
        <authorList>
            <consortium name="WormBaseParasite"/>
        </authorList>
    </citation>
    <scope>IDENTIFICATION</scope>
</reference>
<dbReference type="EMBL" id="LN609528">
    <property type="protein sequence ID" value="CEF64711.1"/>
    <property type="molecule type" value="Genomic_DNA"/>
</dbReference>
<sequence>MINFNYQYLRPFVLPYYIEKNIQDISGNNDKYISKSIEDIEDDLRTKYYKRKITIKHIDDSKNLTEKYLDFFMSKEQLGFGYEFSNPLNTYDVTIRYNNIAIHSTMIGVVEYFETFHDLHITSNLKILSPRNIKGSFLANQSYSSSSEVMPWLLDIDQDSTLAFIVLVLFGVLHTSHSMIFLVEERISQFRHQQLSANIPKVTIYFGSFLFNLITFLIGLTFIMTGLMLTFPSFLHLKNIICFSIILITYFMANIPFVWMMSKLFEKPLKGYIFMIFFQLLFPMLFFVMSFIIIMFFHRFLPLQGVQIIGILSPSGCLIFHLTGIAGYMSFNNIVDYSFTFGSLLQIQLLRGLFTYIIFWFFEDDYIQYIYHRKIKRLFWGIINLFSKKESNNINPNRNMTMNMASEIIFENIGKKHKKNYVIKNINFEVSKNECFCLIGSNGVGKTLIFDILTKKTYATQGQYYINGVRFNRNQIKIGYCQQIDSFMPQFTIDEIMIFFAKLHGYVQFDEIVNEIIECFGLEKHRFKSFKRLSGGQKKRVSFSVAVLSGEDVLLLDEPTSAVDPKSRRFMWEFIKAVRDLNRTVIISTNNVGECEYLSTKIGYFQKNKTLEVGDVDYLRNTLTNGFIVTVTIENPSQITWIEIEKNIIQNFASSNINFRTFRRTNQWNIFPNNTKMTWLEVNNEIEKILDKFKKNESEEIFSINEVNEENYEKPIVISYDLSNCTFDKVLYEYIVNKDASSLEDRSRTSL</sequence>
<evidence type="ECO:0000256" key="3">
    <source>
        <dbReference type="ARBA" id="ARBA00022741"/>
    </source>
</evidence>
<evidence type="ECO:0000256" key="5">
    <source>
        <dbReference type="ARBA" id="ARBA00022989"/>
    </source>
</evidence>
<dbReference type="GO" id="GO:0005319">
    <property type="term" value="F:lipid transporter activity"/>
    <property type="evidence" value="ECO:0007669"/>
    <property type="project" value="TreeGrafter"/>
</dbReference>
<comment type="subcellular location">
    <subcellularLocation>
        <location evidence="1">Membrane</location>
        <topology evidence="1">Multi-pass membrane protein</topology>
    </subcellularLocation>
</comment>
<keyword evidence="9" id="KW-0378">Hydrolase</keyword>
<reference evidence="9 10" key="1">
    <citation type="submission" date="2014-09" db="EMBL/GenBank/DDBJ databases">
        <authorList>
            <person name="Martin A.A."/>
        </authorList>
    </citation>
    <scope>NUCLEOTIDE SEQUENCE</scope>
    <source>
        <strain evidence="10">ED321</strain>
        <strain evidence="9">ED321 Heterogonic</strain>
    </source>
</reference>
<evidence type="ECO:0000313" key="9">
    <source>
        <dbReference type="EMBL" id="CEF64711.1"/>
    </source>
</evidence>
<dbReference type="AlphaFoldDB" id="A0A090L4L7"/>
<name>A0A090L4L7_STRRB</name>
<keyword evidence="4" id="KW-0067">ATP-binding</keyword>
<feature type="transmembrane region" description="Helical" evidence="7">
    <location>
        <begin position="308"/>
        <end position="329"/>
    </location>
</feature>
<evidence type="ECO:0000259" key="8">
    <source>
        <dbReference type="PROSITE" id="PS50893"/>
    </source>
</evidence>
<dbReference type="Proteomes" id="UP000035682">
    <property type="component" value="Unplaced"/>
</dbReference>
<dbReference type="InterPro" id="IPR013525">
    <property type="entry name" value="ABC2_TM"/>
</dbReference>
<gene>
    <name evidence="9 11 12" type="ORF">SRAE_1000296400</name>
</gene>
<dbReference type="WBParaSite" id="SRAE_1000296400.1">
    <property type="protein sequence ID" value="SRAE_1000296400.1"/>
    <property type="gene ID" value="WBGene00259581"/>
</dbReference>
<dbReference type="PANTHER" id="PTHR19229">
    <property type="entry name" value="ATP-BINDING CASSETTE TRANSPORTER SUBFAMILY A ABCA"/>
    <property type="match status" value="1"/>
</dbReference>
<evidence type="ECO:0000313" key="10">
    <source>
        <dbReference type="Proteomes" id="UP000035682"/>
    </source>
</evidence>
<dbReference type="InterPro" id="IPR003439">
    <property type="entry name" value="ABC_transporter-like_ATP-bd"/>
</dbReference>
<dbReference type="OrthoDB" id="10255969at2759"/>
<proteinExistence type="predicted"/>
<dbReference type="SMART" id="SM00382">
    <property type="entry name" value="AAA"/>
    <property type="match status" value="1"/>
</dbReference>
<keyword evidence="5 7" id="KW-1133">Transmembrane helix</keyword>
<dbReference type="GO" id="GO:0016887">
    <property type="term" value="F:ATP hydrolysis activity"/>
    <property type="evidence" value="ECO:0007669"/>
    <property type="project" value="InterPro"/>
</dbReference>
<keyword evidence="2 7" id="KW-0812">Transmembrane</keyword>
<feature type="transmembrane region" description="Helical" evidence="7">
    <location>
        <begin position="341"/>
        <end position="362"/>
    </location>
</feature>
<organism evidence="9">
    <name type="scientific">Strongyloides ratti</name>
    <name type="common">Parasitic roundworm</name>
    <dbReference type="NCBI Taxonomy" id="34506"/>
    <lineage>
        <taxon>Eukaryota</taxon>
        <taxon>Metazoa</taxon>
        <taxon>Ecdysozoa</taxon>
        <taxon>Nematoda</taxon>
        <taxon>Chromadorea</taxon>
        <taxon>Rhabditida</taxon>
        <taxon>Tylenchina</taxon>
        <taxon>Panagrolaimomorpha</taxon>
        <taxon>Strongyloidoidea</taxon>
        <taxon>Strongyloididae</taxon>
        <taxon>Strongyloides</taxon>
    </lineage>
</organism>
<dbReference type="GO" id="GO:0016020">
    <property type="term" value="C:membrane"/>
    <property type="evidence" value="ECO:0007669"/>
    <property type="project" value="UniProtKB-SubCell"/>
</dbReference>
<dbReference type="WormBase" id="SRAE_1000296400">
    <property type="protein sequence ID" value="SRP10759"/>
    <property type="gene ID" value="WBGene00259581"/>
</dbReference>
<dbReference type="GeneID" id="36377076"/>
<evidence type="ECO:0000256" key="7">
    <source>
        <dbReference type="SAM" id="Phobius"/>
    </source>
</evidence>
<feature type="transmembrane region" description="Helical" evidence="7">
    <location>
        <begin position="204"/>
        <end position="231"/>
    </location>
</feature>
<dbReference type="InterPro" id="IPR027417">
    <property type="entry name" value="P-loop_NTPase"/>
</dbReference>
<dbReference type="PANTHER" id="PTHR19229:SF151">
    <property type="entry name" value="ABC TRANSPORTER DOMAIN-CONTAINING PROTEIN"/>
    <property type="match status" value="1"/>
</dbReference>
<feature type="transmembrane region" description="Helical" evidence="7">
    <location>
        <begin position="162"/>
        <end position="183"/>
    </location>
</feature>
<protein>
    <submittedName>
        <fullName evidence="9">ABC transporter-like domain and AAA+ ATPase domain and P-loop containing nucleoside triphosphate hydrolase domain-containing protein</fullName>
    </submittedName>
</protein>
<dbReference type="PROSITE" id="PS50893">
    <property type="entry name" value="ABC_TRANSPORTER_2"/>
    <property type="match status" value="1"/>
</dbReference>
<evidence type="ECO:0000256" key="4">
    <source>
        <dbReference type="ARBA" id="ARBA00022840"/>
    </source>
</evidence>
<dbReference type="Pfam" id="PF12698">
    <property type="entry name" value="ABC2_membrane_3"/>
    <property type="match status" value="1"/>
</dbReference>
<dbReference type="STRING" id="34506.A0A090L4L7"/>
<feature type="domain" description="ABC transporter" evidence="8">
    <location>
        <begin position="408"/>
        <end position="632"/>
    </location>
</feature>
<keyword evidence="3" id="KW-0547">Nucleotide-binding</keyword>
<feature type="transmembrane region" description="Helical" evidence="7">
    <location>
        <begin position="237"/>
        <end position="260"/>
    </location>
</feature>
<dbReference type="RefSeq" id="XP_024503912.1">
    <property type="nucleotide sequence ID" value="XM_024650101.1"/>
</dbReference>
<dbReference type="Pfam" id="PF00005">
    <property type="entry name" value="ABC_tran"/>
    <property type="match status" value="1"/>
</dbReference>
<dbReference type="InterPro" id="IPR017871">
    <property type="entry name" value="ABC_transporter-like_CS"/>
</dbReference>
<keyword evidence="6 7" id="KW-0472">Membrane</keyword>
<dbReference type="SUPFAM" id="SSF52540">
    <property type="entry name" value="P-loop containing nucleoside triphosphate hydrolases"/>
    <property type="match status" value="1"/>
</dbReference>
<evidence type="ECO:0000313" key="12">
    <source>
        <dbReference type="WormBase" id="SRAE_1000296400"/>
    </source>
</evidence>
<dbReference type="GO" id="GO:0140359">
    <property type="term" value="F:ABC-type transporter activity"/>
    <property type="evidence" value="ECO:0007669"/>
    <property type="project" value="InterPro"/>
</dbReference>